<evidence type="ECO:0000313" key="1">
    <source>
        <dbReference type="EMBL" id="GAA2329142.1"/>
    </source>
</evidence>
<name>A0ABP5SE13_9ACTN</name>
<comment type="caution">
    <text evidence="1">The sequence shown here is derived from an EMBL/GenBank/DDBJ whole genome shotgun (WGS) entry which is preliminary data.</text>
</comment>
<organism evidence="1 2">
    <name type="scientific">Streptomyces cuspidosporus</name>
    <dbReference type="NCBI Taxonomy" id="66882"/>
    <lineage>
        <taxon>Bacteria</taxon>
        <taxon>Bacillati</taxon>
        <taxon>Actinomycetota</taxon>
        <taxon>Actinomycetes</taxon>
        <taxon>Kitasatosporales</taxon>
        <taxon>Streptomycetaceae</taxon>
        <taxon>Streptomyces</taxon>
    </lineage>
</organism>
<dbReference type="EMBL" id="BAAASD010000003">
    <property type="protein sequence ID" value="GAA2329142.1"/>
    <property type="molecule type" value="Genomic_DNA"/>
</dbReference>
<protein>
    <submittedName>
        <fullName evidence="1">Uncharacterized protein</fullName>
    </submittedName>
</protein>
<dbReference type="Proteomes" id="UP001500253">
    <property type="component" value="Unassembled WGS sequence"/>
</dbReference>
<gene>
    <name evidence="1" type="ORF">GCM10010246_09730</name>
</gene>
<evidence type="ECO:0000313" key="2">
    <source>
        <dbReference type="Proteomes" id="UP001500253"/>
    </source>
</evidence>
<dbReference type="RefSeq" id="WP_346173224.1">
    <property type="nucleotide sequence ID" value="NZ_BAAASD010000003.1"/>
</dbReference>
<sequence length="174" mass="18611">MTLSDSMVSVNDLVEYRVPPAGFDAVEVDPLREADALVEAQLLDSRVCPLTSTAALLFELRTSLQFDVGNAALLVVRGLRSFGWSTPAVPGALAALTVVSSVPDRRDDSFRMRCEFFPEAQLGVVGDLADFYVLDAEGVGDVPPDYSGADLKRVQGALPTWSSLCSLLQGSSSR</sequence>
<accession>A0ABP5SE13</accession>
<proteinExistence type="predicted"/>
<keyword evidence="2" id="KW-1185">Reference proteome</keyword>
<reference evidence="2" key="1">
    <citation type="journal article" date="2019" name="Int. J. Syst. Evol. Microbiol.">
        <title>The Global Catalogue of Microorganisms (GCM) 10K type strain sequencing project: providing services to taxonomists for standard genome sequencing and annotation.</title>
        <authorList>
            <consortium name="The Broad Institute Genomics Platform"/>
            <consortium name="The Broad Institute Genome Sequencing Center for Infectious Disease"/>
            <person name="Wu L."/>
            <person name="Ma J."/>
        </authorList>
    </citation>
    <scope>NUCLEOTIDE SEQUENCE [LARGE SCALE GENOMIC DNA]</scope>
    <source>
        <strain evidence="2">JCM 4316</strain>
    </source>
</reference>